<dbReference type="Pfam" id="PF01047">
    <property type="entry name" value="MarR"/>
    <property type="match status" value="1"/>
</dbReference>
<dbReference type="GO" id="GO:0006950">
    <property type="term" value="P:response to stress"/>
    <property type="evidence" value="ECO:0007669"/>
    <property type="project" value="TreeGrafter"/>
</dbReference>
<dbReference type="Proteomes" id="UP000319927">
    <property type="component" value="Unassembled WGS sequence"/>
</dbReference>
<dbReference type="SMART" id="SM00347">
    <property type="entry name" value="HTH_MARR"/>
    <property type="match status" value="1"/>
</dbReference>
<gene>
    <name evidence="3" type="ORF">FHX75_111191</name>
</gene>
<dbReference type="AlphaFoldDB" id="A0A561WW04"/>
<evidence type="ECO:0000256" key="1">
    <source>
        <dbReference type="SAM" id="MobiDB-lite"/>
    </source>
</evidence>
<dbReference type="InterPro" id="IPR000835">
    <property type="entry name" value="HTH_MarR-typ"/>
</dbReference>
<feature type="compositionally biased region" description="Polar residues" evidence="1">
    <location>
        <begin position="179"/>
        <end position="191"/>
    </location>
</feature>
<dbReference type="InterPro" id="IPR036388">
    <property type="entry name" value="WH-like_DNA-bd_sf"/>
</dbReference>
<sequence>MLALVRLRGMPEQPPRPNDQPRWLTPAELETWQQFALMLHKLPIALEAQLQQDADLSYVEYYVLAGLADQPGHRMRMSDLAVLANAELSRLSHMISRLERRGFVRREPDPTNGRYTHAILTEAGYARLVEAAPGHVARVRDLVVDVLDPAELDSLRTAAEKISERIDRWEQQNCRRTDTAPQLPQRNATPR</sequence>
<dbReference type="InterPro" id="IPR039422">
    <property type="entry name" value="MarR/SlyA-like"/>
</dbReference>
<dbReference type="PANTHER" id="PTHR33164">
    <property type="entry name" value="TRANSCRIPTIONAL REGULATOR, MARR FAMILY"/>
    <property type="match status" value="1"/>
</dbReference>
<protein>
    <submittedName>
        <fullName evidence="3">DNA-binding MarR family transcriptional regulator</fullName>
    </submittedName>
</protein>
<accession>A0A561WW04</accession>
<dbReference type="InterPro" id="IPR036390">
    <property type="entry name" value="WH_DNA-bd_sf"/>
</dbReference>
<dbReference type="SUPFAM" id="SSF46785">
    <property type="entry name" value="Winged helix' DNA-binding domain"/>
    <property type="match status" value="1"/>
</dbReference>
<dbReference type="GO" id="GO:0003700">
    <property type="term" value="F:DNA-binding transcription factor activity"/>
    <property type="evidence" value="ECO:0007669"/>
    <property type="project" value="InterPro"/>
</dbReference>
<dbReference type="PROSITE" id="PS50995">
    <property type="entry name" value="HTH_MARR_2"/>
    <property type="match status" value="1"/>
</dbReference>
<name>A0A561WW04_9ACTN</name>
<dbReference type="PANTHER" id="PTHR33164:SF99">
    <property type="entry name" value="MARR FAMILY REGULATORY PROTEIN"/>
    <property type="match status" value="1"/>
</dbReference>
<dbReference type="EMBL" id="VIXA01000001">
    <property type="protein sequence ID" value="TWG28040.1"/>
    <property type="molecule type" value="Genomic_DNA"/>
</dbReference>
<dbReference type="GO" id="GO:0003677">
    <property type="term" value="F:DNA binding"/>
    <property type="evidence" value="ECO:0007669"/>
    <property type="project" value="UniProtKB-KW"/>
</dbReference>
<comment type="caution">
    <text evidence="3">The sequence shown here is derived from an EMBL/GenBank/DDBJ whole genome shotgun (WGS) entry which is preliminary data.</text>
</comment>
<evidence type="ECO:0000313" key="3">
    <source>
        <dbReference type="EMBL" id="TWG28040.1"/>
    </source>
</evidence>
<organism evidence="3 4">
    <name type="scientific">Micromonospora palomenae</name>
    <dbReference type="NCBI Taxonomy" id="1461247"/>
    <lineage>
        <taxon>Bacteria</taxon>
        <taxon>Bacillati</taxon>
        <taxon>Actinomycetota</taxon>
        <taxon>Actinomycetes</taxon>
        <taxon>Micromonosporales</taxon>
        <taxon>Micromonosporaceae</taxon>
        <taxon>Micromonospora</taxon>
    </lineage>
</organism>
<keyword evidence="3" id="KW-0238">DNA-binding</keyword>
<feature type="domain" description="HTH marR-type" evidence="2">
    <location>
        <begin position="32"/>
        <end position="164"/>
    </location>
</feature>
<evidence type="ECO:0000313" key="4">
    <source>
        <dbReference type="Proteomes" id="UP000319927"/>
    </source>
</evidence>
<evidence type="ECO:0000259" key="2">
    <source>
        <dbReference type="PROSITE" id="PS50995"/>
    </source>
</evidence>
<reference evidence="3 4" key="1">
    <citation type="submission" date="2019-06" db="EMBL/GenBank/DDBJ databases">
        <title>Sequencing the genomes of 1000 actinobacteria strains.</title>
        <authorList>
            <person name="Klenk H.-P."/>
        </authorList>
    </citation>
    <scope>NUCLEOTIDE SEQUENCE [LARGE SCALE GENOMIC DNA]</scope>
    <source>
        <strain evidence="3 4">DSM 102131</strain>
    </source>
</reference>
<proteinExistence type="predicted"/>
<keyword evidence="4" id="KW-1185">Reference proteome</keyword>
<dbReference type="Gene3D" id="1.10.10.10">
    <property type="entry name" value="Winged helix-like DNA-binding domain superfamily/Winged helix DNA-binding domain"/>
    <property type="match status" value="1"/>
</dbReference>
<feature type="region of interest" description="Disordered" evidence="1">
    <location>
        <begin position="172"/>
        <end position="191"/>
    </location>
</feature>